<keyword evidence="6" id="KW-0645">Protease</keyword>
<dbReference type="CDD" id="cd02121">
    <property type="entry name" value="PA_GCPII_like"/>
    <property type="match status" value="1"/>
</dbReference>
<dbReference type="FunFam" id="3.50.30.30:FF:000045">
    <property type="entry name" value="Predicted protein"/>
    <property type="match status" value="1"/>
</dbReference>
<keyword evidence="6" id="KW-0378">Hydrolase</keyword>
<dbReference type="SUPFAM" id="SSF47672">
    <property type="entry name" value="Transferrin receptor-like dimerisation domain"/>
    <property type="match status" value="1"/>
</dbReference>
<dbReference type="Gene3D" id="3.50.30.30">
    <property type="match status" value="1"/>
</dbReference>
<dbReference type="InterPro" id="IPR036757">
    <property type="entry name" value="TFR-like_dimer_dom_sf"/>
</dbReference>
<dbReference type="InterPro" id="IPR007484">
    <property type="entry name" value="Peptidase_M28"/>
</dbReference>
<sequence>MARYLHRRDLMRLLGSTALTAGSVETFSAQTAAAAPASADPRVLRHWEHALQQEVDAGSAARMSEAMSTYPGLVGTEGSVRRTTYSTKKLTEWGLDARLESYSVHSSVPKDISVTMTAPEHRELDVKEPPFPWHENFDDVVVGYNAYSPAGNVTAEVVYVNYGLPEDYARLEELGVDVGGKVVLARYGRSFRGVKSKVAEEHGAAGVILYSDPEDDGFARGEVYPDGPWRNADGIQRGSVQYIFQYPGDPLTPGEPSTPGTARLDPSEAKNLPGVPTTPISYGQAKHLLVALEGPSAPREWQGGLDFDYRIGPGPTAVNLALDIDYQQVPVHDVLVEIPGSKYPEQKVVLGAHYDSWTYGTKDDVCGWTTVMETARAMSRLRAQGWQPERTIVLAGWGGEEYGLLGSTEWAEEHRADLVENAVAYLNLDGAGGGRNFAASAVPALDGVLVDIAKEIADPDHGTVYDNWQQASGEQHPVPGRLGSGSDYTAFLDHLGIACADVGMSTPAGEYHSAYDDLHMMRNFLDPGYTHHAVAAAYAGTFALRMAGSETLPMAYSGYAREVVRYLRALDEKQADEPVVDLAPAYSAAREWRAAAKQLEGAARHPGDGRAQEINAALIAQERALIQDEGLPEREWFKHMVYAPGFYTGYAVQPLSAIDDAVAARDSATASKYRDLLVDSMEQAASAARDGARR</sequence>
<name>A0A839DTS6_9PSEU</name>
<dbReference type="Gene3D" id="1.20.930.40">
    <property type="entry name" value="Transferrin receptor-like, dimerisation domain"/>
    <property type="match status" value="1"/>
</dbReference>
<keyword evidence="7" id="KW-1185">Reference proteome</keyword>
<keyword evidence="6" id="KW-0121">Carboxypeptidase</keyword>
<dbReference type="PANTHER" id="PTHR10404:SF46">
    <property type="entry name" value="VACUOLAR PROTEIN SORTING-ASSOCIATED PROTEIN 70"/>
    <property type="match status" value="1"/>
</dbReference>
<feature type="domain" description="Transferrin receptor-like dimerisation" evidence="4">
    <location>
        <begin position="587"/>
        <end position="686"/>
    </location>
</feature>
<evidence type="ECO:0000313" key="7">
    <source>
        <dbReference type="Proteomes" id="UP000569329"/>
    </source>
</evidence>
<dbReference type="InterPro" id="IPR003137">
    <property type="entry name" value="PA_domain"/>
</dbReference>
<dbReference type="Pfam" id="PF04389">
    <property type="entry name" value="Peptidase_M28"/>
    <property type="match status" value="1"/>
</dbReference>
<feature type="region of interest" description="Disordered" evidence="2">
    <location>
        <begin position="249"/>
        <end position="273"/>
    </location>
</feature>
<dbReference type="Pfam" id="PF04253">
    <property type="entry name" value="TFR_dimer"/>
    <property type="match status" value="1"/>
</dbReference>
<accession>A0A839DTS6</accession>
<dbReference type="PANTHER" id="PTHR10404">
    <property type="entry name" value="N-ACETYLATED-ALPHA-LINKED ACIDIC DIPEPTIDASE"/>
    <property type="match status" value="1"/>
</dbReference>
<dbReference type="InterPro" id="IPR007365">
    <property type="entry name" value="TFR-like_dimer_dom"/>
</dbReference>
<dbReference type="InterPro" id="IPR006311">
    <property type="entry name" value="TAT_signal"/>
</dbReference>
<dbReference type="GO" id="GO:0004181">
    <property type="term" value="F:metallocarboxypeptidase activity"/>
    <property type="evidence" value="ECO:0007669"/>
    <property type="project" value="UniProtKB-EC"/>
</dbReference>
<dbReference type="SUPFAM" id="SSF53187">
    <property type="entry name" value="Zn-dependent exopeptidases"/>
    <property type="match status" value="1"/>
</dbReference>
<evidence type="ECO:0000259" key="4">
    <source>
        <dbReference type="Pfam" id="PF04253"/>
    </source>
</evidence>
<dbReference type="PROSITE" id="PS51318">
    <property type="entry name" value="TAT"/>
    <property type="match status" value="1"/>
</dbReference>
<evidence type="ECO:0000259" key="3">
    <source>
        <dbReference type="Pfam" id="PF02225"/>
    </source>
</evidence>
<evidence type="ECO:0000256" key="1">
    <source>
        <dbReference type="ARBA" id="ARBA00005634"/>
    </source>
</evidence>
<comment type="similarity">
    <text evidence="1">Belongs to the peptidase M28 family. M28B subfamily.</text>
</comment>
<dbReference type="RefSeq" id="WP_182543304.1">
    <property type="nucleotide sequence ID" value="NZ_JACGWZ010000001.1"/>
</dbReference>
<evidence type="ECO:0000256" key="2">
    <source>
        <dbReference type="SAM" id="MobiDB-lite"/>
    </source>
</evidence>
<dbReference type="EC" id="3.4.17.21" evidence="6"/>
<dbReference type="Proteomes" id="UP000569329">
    <property type="component" value="Unassembled WGS sequence"/>
</dbReference>
<feature type="domain" description="PA" evidence="3">
    <location>
        <begin position="153"/>
        <end position="240"/>
    </location>
</feature>
<gene>
    <name evidence="6" type="ORF">FHX42_001488</name>
</gene>
<proteinExistence type="inferred from homology"/>
<dbReference type="EMBL" id="JACGWZ010000001">
    <property type="protein sequence ID" value="MBA8824159.1"/>
    <property type="molecule type" value="Genomic_DNA"/>
</dbReference>
<protein>
    <submittedName>
        <fullName evidence="6">N-acetylated-alpha-linked acidic dipeptidase</fullName>
        <ecNumber evidence="6">3.4.17.21</ecNumber>
    </submittedName>
</protein>
<dbReference type="InterPro" id="IPR039373">
    <property type="entry name" value="Peptidase_M28B"/>
</dbReference>
<feature type="domain" description="Peptidase M28" evidence="5">
    <location>
        <begin position="334"/>
        <end position="519"/>
    </location>
</feature>
<organism evidence="6 7">
    <name type="scientific">Halosaccharopolyspora lacisalsi</name>
    <dbReference type="NCBI Taxonomy" id="1000566"/>
    <lineage>
        <taxon>Bacteria</taxon>
        <taxon>Bacillati</taxon>
        <taxon>Actinomycetota</taxon>
        <taxon>Actinomycetes</taxon>
        <taxon>Pseudonocardiales</taxon>
        <taxon>Pseudonocardiaceae</taxon>
        <taxon>Halosaccharopolyspora</taxon>
    </lineage>
</organism>
<dbReference type="FunFam" id="3.40.630.10:FF:000101">
    <property type="entry name" value="N-acetylated alpha-linked acidic dipeptidase like 1"/>
    <property type="match status" value="1"/>
</dbReference>
<dbReference type="SUPFAM" id="SSF52025">
    <property type="entry name" value="PA domain"/>
    <property type="match status" value="1"/>
</dbReference>
<dbReference type="AlphaFoldDB" id="A0A839DTS6"/>
<comment type="caution">
    <text evidence="6">The sequence shown here is derived from an EMBL/GenBank/DDBJ whole genome shotgun (WGS) entry which is preliminary data.</text>
</comment>
<evidence type="ECO:0000259" key="5">
    <source>
        <dbReference type="Pfam" id="PF04389"/>
    </source>
</evidence>
<reference evidence="6 7" key="1">
    <citation type="submission" date="2020-07" db="EMBL/GenBank/DDBJ databases">
        <title>Sequencing the genomes of 1000 actinobacteria strains.</title>
        <authorList>
            <person name="Klenk H.-P."/>
        </authorList>
    </citation>
    <scope>NUCLEOTIDE SEQUENCE [LARGE SCALE GENOMIC DNA]</scope>
    <source>
        <strain evidence="6 7">DSM 45975</strain>
    </source>
</reference>
<dbReference type="Gene3D" id="3.40.630.10">
    <property type="entry name" value="Zn peptidases"/>
    <property type="match status" value="1"/>
</dbReference>
<evidence type="ECO:0000313" key="6">
    <source>
        <dbReference type="EMBL" id="MBA8824159.1"/>
    </source>
</evidence>
<dbReference type="Pfam" id="PF02225">
    <property type="entry name" value="PA"/>
    <property type="match status" value="1"/>
</dbReference>
<dbReference type="InterPro" id="IPR046450">
    <property type="entry name" value="PA_dom_sf"/>
</dbReference>